<evidence type="ECO:0008006" key="3">
    <source>
        <dbReference type="Google" id="ProtNLM"/>
    </source>
</evidence>
<organism evidence="1 2">
    <name type="scientific">Falsiruegeria litorea</name>
    <dbReference type="NCBI Taxonomy" id="1280831"/>
    <lineage>
        <taxon>Bacteria</taxon>
        <taxon>Pseudomonadati</taxon>
        <taxon>Pseudomonadota</taxon>
        <taxon>Alphaproteobacteria</taxon>
        <taxon>Rhodobacterales</taxon>
        <taxon>Roseobacteraceae</taxon>
        <taxon>Falsiruegeria</taxon>
    </lineage>
</organism>
<name>A0ABS5WRR7_9RHOB</name>
<keyword evidence="2" id="KW-1185">Reference proteome</keyword>
<dbReference type="EMBL" id="JAHHDY010000008">
    <property type="protein sequence ID" value="MBT3140560.1"/>
    <property type="molecule type" value="Genomic_DNA"/>
</dbReference>
<sequence>MKTVSRAVNLGLLHQHLRSCGFDVAEVEDPAKVLDLTQNIGKPYLTPFSSPEHNDFTQKTALWLVGWQGDEPAFMGCARLEDLGDEGISSYWGRSFGRAYGGVRAGPVIRGVRRDIERGFSGRVVYFGDLFVNPKVRGSRKALRSFVALGHLSVSLKWDPDWTYCFVRERDVLRGASANYGFTQVYPSPFEWVDEPPAPRDRSEWLATLPRQSLDESVEAVVRTISKDLPLGHK</sequence>
<dbReference type="Proteomes" id="UP000763802">
    <property type="component" value="Unassembled WGS sequence"/>
</dbReference>
<evidence type="ECO:0000313" key="1">
    <source>
        <dbReference type="EMBL" id="MBT3140560.1"/>
    </source>
</evidence>
<comment type="caution">
    <text evidence="1">The sequence shown here is derived from an EMBL/GenBank/DDBJ whole genome shotgun (WGS) entry which is preliminary data.</text>
</comment>
<dbReference type="RefSeq" id="WP_147232817.1">
    <property type="nucleotide sequence ID" value="NZ_JAHHDY010000008.1"/>
</dbReference>
<proteinExistence type="predicted"/>
<evidence type="ECO:0000313" key="2">
    <source>
        <dbReference type="Proteomes" id="UP000763802"/>
    </source>
</evidence>
<protein>
    <recommendedName>
        <fullName evidence="3">N-acetyltransferase domain-containing protein</fullName>
    </recommendedName>
</protein>
<reference evidence="1 2" key="1">
    <citation type="submission" date="2021-05" db="EMBL/GenBank/DDBJ databases">
        <title>Draft genomes of marine bacteria isolated from model chitin particles.</title>
        <authorList>
            <person name="Datta M.S."/>
            <person name="Schwartzman J.A."/>
            <person name="Cordero O."/>
        </authorList>
    </citation>
    <scope>NUCLEOTIDE SEQUENCE [LARGE SCALE GENOMIC DNA]</scope>
    <source>
        <strain evidence="1 2">4E07</strain>
    </source>
</reference>
<gene>
    <name evidence="1" type="ORF">KL867_05835</name>
</gene>
<accession>A0ABS5WRR7</accession>